<reference evidence="1 3" key="1">
    <citation type="journal article" date="2018" name="Elife">
        <title>Discovery and characterization of a prevalent human gut bacterial enzyme sufficient for the inactivation of a family of plant toxins.</title>
        <authorList>
            <person name="Koppel N."/>
            <person name="Bisanz J.E."/>
            <person name="Pandelia M.E."/>
            <person name="Turnbaugh P.J."/>
            <person name="Balskus E.P."/>
        </authorList>
    </citation>
    <scope>NUCLEOTIDE SEQUENCE [LARGE SCALE GENOMIC DNA]</scope>
    <source>
        <strain evidence="1 3">OB21 GAM31</strain>
    </source>
</reference>
<reference evidence="2" key="3">
    <citation type="journal article" date="2019" name="Microbiol. Resour. Announc.">
        <title>Draft Genome Sequences of Type Strains of Gordonibacter faecihominis, Paraeggerthella hongkongensis, Parvibacter caecicola,Slackia equolifaciens, Slackia faecicanis, and Slackia isoflavoniconvertens.</title>
        <authorList>
            <person name="Danylec N."/>
            <person name="Stoll D.A."/>
            <person name="Dotsch A."/>
            <person name="Huch M."/>
        </authorList>
    </citation>
    <scope>NUCLEOTIDE SEQUENCE</scope>
    <source>
        <strain evidence="2">DSM 22006</strain>
    </source>
</reference>
<dbReference type="Proteomes" id="UP000253975">
    <property type="component" value="Unassembled WGS sequence"/>
</dbReference>
<dbReference type="AlphaFoldDB" id="A0A369LI62"/>
<dbReference type="EMBL" id="QIBZ01000009">
    <property type="protein sequence ID" value="RNM34627.1"/>
    <property type="molecule type" value="Genomic_DNA"/>
</dbReference>
<dbReference type="EMBL" id="PPTO01000006">
    <property type="protein sequence ID" value="RDB59020.1"/>
    <property type="molecule type" value="Genomic_DNA"/>
</dbReference>
<proteinExistence type="predicted"/>
<evidence type="ECO:0000313" key="4">
    <source>
        <dbReference type="Proteomes" id="UP000271472"/>
    </source>
</evidence>
<organism evidence="1 3">
    <name type="scientific">Slackia isoflavoniconvertens</name>
    <dbReference type="NCBI Taxonomy" id="572010"/>
    <lineage>
        <taxon>Bacteria</taxon>
        <taxon>Bacillati</taxon>
        <taxon>Actinomycetota</taxon>
        <taxon>Coriobacteriia</taxon>
        <taxon>Eggerthellales</taxon>
        <taxon>Eggerthellaceae</taxon>
        <taxon>Slackia</taxon>
    </lineage>
</organism>
<comment type="caution">
    <text evidence="1">The sequence shown here is derived from an EMBL/GenBank/DDBJ whole genome shotgun (WGS) entry which is preliminary data.</text>
</comment>
<dbReference type="OrthoDB" id="3175039at2"/>
<dbReference type="RefSeq" id="WP_114615413.1">
    <property type="nucleotide sequence ID" value="NZ_DAWAQT010000047.1"/>
</dbReference>
<evidence type="ECO:0000313" key="2">
    <source>
        <dbReference type="EMBL" id="RNM34627.1"/>
    </source>
</evidence>
<reference evidence="4" key="2">
    <citation type="submission" date="2018-05" db="EMBL/GenBank/DDBJ databases">
        <title>Genome Sequencing of selected type strains of the family Eggerthellaceae.</title>
        <authorList>
            <person name="Danylec N."/>
            <person name="Stoll D.A."/>
            <person name="Doetsch A."/>
            <person name="Huch M."/>
        </authorList>
    </citation>
    <scope>NUCLEOTIDE SEQUENCE [LARGE SCALE GENOMIC DNA]</scope>
    <source>
        <strain evidence="4">DSM 22006</strain>
    </source>
</reference>
<sequence>MSDMMRYCGKRALVTGLSLEPGHVYKIDPLERKYGREGFWVEITDGESRCTRPYDNADAFLANWEMAEPPVNVALNLPSNGR</sequence>
<keyword evidence="4" id="KW-1185">Reference proteome</keyword>
<gene>
    <name evidence="1" type="ORF">C1881_04875</name>
    <name evidence="2" type="ORF">DMP05_06125</name>
</gene>
<accession>A0A369LI62</accession>
<evidence type="ECO:0000313" key="3">
    <source>
        <dbReference type="Proteomes" id="UP000253975"/>
    </source>
</evidence>
<name>A0A369LI62_9ACTN</name>
<dbReference type="Proteomes" id="UP000271472">
    <property type="component" value="Unassembled WGS sequence"/>
</dbReference>
<dbReference type="GeneID" id="98662443"/>
<evidence type="ECO:0000313" key="1">
    <source>
        <dbReference type="EMBL" id="RDB59020.1"/>
    </source>
</evidence>
<protein>
    <submittedName>
        <fullName evidence="1">Uncharacterized protein</fullName>
    </submittedName>
</protein>